<dbReference type="EMBL" id="JAPDHZ010000006">
    <property type="protein sequence ID" value="MDG0794003.1"/>
    <property type="molecule type" value="Genomic_DNA"/>
</dbReference>
<dbReference type="Proteomes" id="UP001153387">
    <property type="component" value="Unassembled WGS sequence"/>
</dbReference>
<protein>
    <submittedName>
        <fullName evidence="1">Uncharacterized protein</fullName>
    </submittedName>
</protein>
<gene>
    <name evidence="1" type="ORF">OMP38_26650</name>
</gene>
<dbReference type="Gene3D" id="2.60.120.380">
    <property type="match status" value="1"/>
</dbReference>
<comment type="caution">
    <text evidence="1">The sequence shown here is derived from an EMBL/GenBank/DDBJ whole genome shotgun (WGS) entry which is preliminary data.</text>
</comment>
<accession>A0A9X4KKZ7</accession>
<reference evidence="1 2" key="1">
    <citation type="submission" date="2022-10" db="EMBL/GenBank/DDBJ databases">
        <title>Comparative genomic analysis of Cohnella hashimotonis sp. nov., isolated from the International Space Station.</title>
        <authorList>
            <person name="Simpson A."/>
            <person name="Venkateswaran K."/>
        </authorList>
    </citation>
    <scope>NUCLEOTIDE SEQUENCE [LARGE SCALE GENOMIC DNA]</scope>
    <source>
        <strain evidence="1 2">DSM 18997</strain>
    </source>
</reference>
<name>A0A9X4KKZ7_9BACL</name>
<evidence type="ECO:0000313" key="1">
    <source>
        <dbReference type="EMBL" id="MDG0794003.1"/>
    </source>
</evidence>
<keyword evidence="2" id="KW-1185">Reference proteome</keyword>
<sequence>MEYQYTKYINQYQSLLLIAKASSIDISNYEANTELMVSSNDYDQIQINAPLDVNVPSNGKVVKFCAPLTGTYKISTSSYGGSSSSGIVDTALWVYQDSELMYQLAFNDDSDTSSLFSKISLFMDRGSCYYIKVRSAGDWIGQSIFARLTVELENPNVIKNLSVNGSIDVSTSTGDYFKFTPTESGYYTVFTGFYGRGTQSNDTMLYLYDNANLSDSNLIAYNDDVGTGDELHSFSAVTYPMSAGKTYYVVLKGYESSAVYARITLIMGGRDLYEFNNDHSTAYPIVFNHIYKALLSRSDWEETYGESDHFIINSQLDGYAYFSLKIPEGQLYNIRIYEKKQSLVQLMDLSNKSNVIETSFKTKKGISVSCFNSAIQCKS</sequence>
<dbReference type="AlphaFoldDB" id="A0A9X4KKZ7"/>
<organism evidence="1 2">
    <name type="scientific">Cohnella ginsengisoli</name>
    <dbReference type="NCBI Taxonomy" id="425004"/>
    <lineage>
        <taxon>Bacteria</taxon>
        <taxon>Bacillati</taxon>
        <taxon>Bacillota</taxon>
        <taxon>Bacilli</taxon>
        <taxon>Bacillales</taxon>
        <taxon>Paenibacillaceae</taxon>
        <taxon>Cohnella</taxon>
    </lineage>
</organism>
<proteinExistence type="predicted"/>
<dbReference type="RefSeq" id="WP_277567779.1">
    <property type="nucleotide sequence ID" value="NZ_JAPDHZ010000006.1"/>
</dbReference>
<evidence type="ECO:0000313" key="2">
    <source>
        <dbReference type="Proteomes" id="UP001153387"/>
    </source>
</evidence>